<name>A0A2P8PXS5_9ACTN</name>
<dbReference type="Proteomes" id="UP000240429">
    <property type="component" value="Unassembled WGS sequence"/>
</dbReference>
<sequence>MEASSFPDAPPKETRTAAPDSVSAEIRDFTAESPIAVVPFQEGVQALPSAMTKARLYVEGEPAESLSEAVVALTYGA</sequence>
<keyword evidence="3" id="KW-1185">Reference proteome</keyword>
<gene>
    <name evidence="2" type="ORF">C6Y14_35060</name>
</gene>
<evidence type="ECO:0000313" key="2">
    <source>
        <dbReference type="EMBL" id="PSM38795.1"/>
    </source>
</evidence>
<evidence type="ECO:0000256" key="1">
    <source>
        <dbReference type="SAM" id="MobiDB-lite"/>
    </source>
</evidence>
<comment type="caution">
    <text evidence="2">The sequence shown here is derived from an EMBL/GenBank/DDBJ whole genome shotgun (WGS) entry which is preliminary data.</text>
</comment>
<feature type="region of interest" description="Disordered" evidence="1">
    <location>
        <begin position="1"/>
        <end position="22"/>
    </location>
</feature>
<organism evidence="2 3">
    <name type="scientific">Streptomyces dioscori</name>
    <dbReference type="NCBI Taxonomy" id="2109333"/>
    <lineage>
        <taxon>Bacteria</taxon>
        <taxon>Bacillati</taxon>
        <taxon>Actinomycetota</taxon>
        <taxon>Actinomycetes</taxon>
        <taxon>Kitasatosporales</taxon>
        <taxon>Streptomycetaceae</taxon>
        <taxon>Streptomyces</taxon>
        <taxon>Streptomyces aurantiacus group</taxon>
    </lineage>
</organism>
<accession>A0A2P8PXS5</accession>
<proteinExistence type="predicted"/>
<dbReference type="EMBL" id="PYBJ01000028">
    <property type="protein sequence ID" value="PSM38795.1"/>
    <property type="molecule type" value="Genomic_DNA"/>
</dbReference>
<protein>
    <submittedName>
        <fullName evidence="2">Uncharacterized protein</fullName>
    </submittedName>
</protein>
<reference evidence="2 3" key="1">
    <citation type="submission" date="2018-03" db="EMBL/GenBank/DDBJ databases">
        <title>Streptomyces dioscori sp. nov., a novel endophytic actinobacterium isolated from bulbil of Dioscorea bulbifera L.</title>
        <authorList>
            <person name="Zhikuan W."/>
        </authorList>
    </citation>
    <scope>NUCLEOTIDE SEQUENCE [LARGE SCALE GENOMIC DNA]</scope>
    <source>
        <strain evidence="2 3">A217</strain>
    </source>
</reference>
<dbReference type="AlphaFoldDB" id="A0A2P8PXS5"/>
<evidence type="ECO:0000313" key="3">
    <source>
        <dbReference type="Proteomes" id="UP000240429"/>
    </source>
</evidence>